<dbReference type="GO" id="GO:0007346">
    <property type="term" value="P:regulation of mitotic cell cycle"/>
    <property type="evidence" value="ECO:0007669"/>
    <property type="project" value="TreeGrafter"/>
</dbReference>
<gene>
    <name evidence="2" type="ORF">OTI717_LOCUS24188</name>
</gene>
<comment type="caution">
    <text evidence="2">The sequence shown here is derived from an EMBL/GenBank/DDBJ whole genome shotgun (WGS) entry which is preliminary data.</text>
</comment>
<dbReference type="EMBL" id="CAJOAX010004500">
    <property type="protein sequence ID" value="CAF3908881.1"/>
    <property type="molecule type" value="Genomic_DNA"/>
</dbReference>
<dbReference type="PANTHER" id="PTHR14894">
    <property type="entry name" value="CDK5 REGULATORY SUBUNIT-ASSOCIATED PROTEIN 3"/>
    <property type="match status" value="1"/>
</dbReference>
<dbReference type="Pfam" id="PF05600">
    <property type="entry name" value="CDK5RAP3"/>
    <property type="match status" value="1"/>
</dbReference>
<dbReference type="Proteomes" id="UP000663823">
    <property type="component" value="Unassembled WGS sequence"/>
</dbReference>
<evidence type="ECO:0000313" key="2">
    <source>
        <dbReference type="EMBL" id="CAF3908881.1"/>
    </source>
</evidence>
<dbReference type="InterPro" id="IPR008491">
    <property type="entry name" value="CDK5RAP3"/>
</dbReference>
<accession>A0A819I813</accession>
<evidence type="ECO:0000313" key="3">
    <source>
        <dbReference type="Proteomes" id="UP000663823"/>
    </source>
</evidence>
<evidence type="ECO:0000256" key="1">
    <source>
        <dbReference type="ARBA" id="ARBA00007478"/>
    </source>
</evidence>
<dbReference type="PANTHER" id="PTHR14894:SF0">
    <property type="entry name" value="CDK5 REGULATORY SUBUNIT-ASSOCIATED PROTEIN 3"/>
    <property type="match status" value="1"/>
</dbReference>
<organism evidence="2 3">
    <name type="scientific">Rotaria sordida</name>
    <dbReference type="NCBI Taxonomy" id="392033"/>
    <lineage>
        <taxon>Eukaryota</taxon>
        <taxon>Metazoa</taxon>
        <taxon>Spiralia</taxon>
        <taxon>Gnathifera</taxon>
        <taxon>Rotifera</taxon>
        <taxon>Eurotatoria</taxon>
        <taxon>Bdelloidea</taxon>
        <taxon>Philodinida</taxon>
        <taxon>Philodinidae</taxon>
        <taxon>Rotaria</taxon>
    </lineage>
</organism>
<dbReference type="AlphaFoldDB" id="A0A819I813"/>
<comment type="similarity">
    <text evidence="1">Belongs to the CDK5RAP3 family.</text>
</comment>
<dbReference type="GO" id="GO:0012505">
    <property type="term" value="C:endomembrane system"/>
    <property type="evidence" value="ECO:0007669"/>
    <property type="project" value="TreeGrafter"/>
</dbReference>
<reference evidence="2" key="1">
    <citation type="submission" date="2021-02" db="EMBL/GenBank/DDBJ databases">
        <authorList>
            <person name="Nowell W R."/>
        </authorList>
    </citation>
    <scope>NUCLEOTIDE SEQUENCE</scope>
</reference>
<protein>
    <submittedName>
        <fullName evidence="2">Uncharacterized protein</fullName>
    </submittedName>
</protein>
<name>A0A819I813_9BILA</name>
<proteinExistence type="inferred from homology"/>
<sequence length="131" mass="15831">MASPYCIFIERLCNHSVWKLLVKQIEEKSSLQQPEYNHKLLQRHQIINTKYLINYQQRLIIGKYRRSTIDIHLTKLVDWLVDRRYYSKDWNERSVIIRANIQLAILDIPQHDQIKILLASLSINRIFILFL</sequence>